<evidence type="ECO:0000256" key="4">
    <source>
        <dbReference type="SAM" id="Phobius"/>
    </source>
</evidence>
<dbReference type="AlphaFoldDB" id="A0A1R0F8H0"/>
<dbReference type="Proteomes" id="UP000187344">
    <property type="component" value="Unassembled WGS sequence"/>
</dbReference>
<dbReference type="NCBIfam" id="TIGR03142">
    <property type="entry name" value="cytochro_ccmI"/>
    <property type="match status" value="1"/>
</dbReference>
<dbReference type="InterPro" id="IPR051263">
    <property type="entry name" value="C-type_cytochrome_biogenesis"/>
</dbReference>
<feature type="transmembrane region" description="Helical" evidence="4">
    <location>
        <begin position="99"/>
        <end position="119"/>
    </location>
</feature>
<comment type="caution">
    <text evidence="5">The sequence shown here is derived from an EMBL/GenBank/DDBJ whole genome shotgun (WGS) entry which is preliminary data.</text>
</comment>
<keyword evidence="6" id="KW-1185">Reference proteome</keyword>
<keyword evidence="4" id="KW-0472">Membrane</keyword>
<protein>
    <submittedName>
        <fullName evidence="5">Cytochrome c-type biogenesis protein CcmH</fullName>
    </submittedName>
</protein>
<evidence type="ECO:0000313" key="6">
    <source>
        <dbReference type="Proteomes" id="UP000187344"/>
    </source>
</evidence>
<dbReference type="RefSeq" id="WP_075870110.1">
    <property type="nucleotide sequence ID" value="NZ_CALYQA010000001.1"/>
</dbReference>
<keyword evidence="4" id="KW-1133">Transmembrane helix</keyword>
<feature type="transmembrane region" description="Helical" evidence="4">
    <location>
        <begin position="6"/>
        <end position="22"/>
    </location>
</feature>
<dbReference type="EMBL" id="LXYT01000002">
    <property type="protein sequence ID" value="OLY43212.1"/>
    <property type="molecule type" value="Genomic_DNA"/>
</dbReference>
<evidence type="ECO:0000313" key="5">
    <source>
        <dbReference type="EMBL" id="OLY43212.1"/>
    </source>
</evidence>
<dbReference type="GO" id="GO:0017004">
    <property type="term" value="P:cytochrome complex assembly"/>
    <property type="evidence" value="ECO:0007669"/>
    <property type="project" value="UniProtKB-KW"/>
</dbReference>
<reference evidence="5 6" key="1">
    <citation type="submission" date="2016-12" db="EMBL/GenBank/DDBJ databases">
        <title>Comparative genomics of Bartonella apis.</title>
        <authorList>
            <person name="Engel P."/>
        </authorList>
    </citation>
    <scope>NUCLEOTIDE SEQUENCE [LARGE SCALE GENOMIC DNA]</scope>
    <source>
        <strain evidence="5 6">PEB0149</strain>
    </source>
</reference>
<dbReference type="SUPFAM" id="SSF48452">
    <property type="entry name" value="TPR-like"/>
    <property type="match status" value="1"/>
</dbReference>
<comment type="subcellular location">
    <subcellularLocation>
        <location evidence="1">Cell envelope</location>
    </subcellularLocation>
</comment>
<proteinExistence type="predicted"/>
<dbReference type="InterPro" id="IPR011990">
    <property type="entry name" value="TPR-like_helical_dom_sf"/>
</dbReference>
<dbReference type="Gene3D" id="1.25.40.10">
    <property type="entry name" value="Tetratricopeptide repeat domain"/>
    <property type="match status" value="2"/>
</dbReference>
<name>A0A1R0F8H0_9HYPH</name>
<dbReference type="InterPro" id="IPR017560">
    <property type="entry name" value="Cyt_c_biogenesis_CcmI"/>
</dbReference>
<dbReference type="PANTHER" id="PTHR47870">
    <property type="entry name" value="CYTOCHROME C-TYPE BIOGENESIS PROTEIN CCMH"/>
    <property type="match status" value="1"/>
</dbReference>
<evidence type="ECO:0000256" key="1">
    <source>
        <dbReference type="ARBA" id="ARBA00004196"/>
    </source>
</evidence>
<accession>A0A1R0F8H0</accession>
<gene>
    <name evidence="5" type="ORF">PEB0149_006360</name>
</gene>
<dbReference type="OrthoDB" id="9815847at2"/>
<evidence type="ECO:0000256" key="3">
    <source>
        <dbReference type="SAM" id="MobiDB-lite"/>
    </source>
</evidence>
<feature type="region of interest" description="Disordered" evidence="3">
    <location>
        <begin position="281"/>
        <end position="317"/>
    </location>
</feature>
<keyword evidence="4" id="KW-0812">Transmembrane</keyword>
<sequence length="390" mass="42375">MTFWVIVLIFAAIVTMVVLYAVSRPIKNGQERVVVDSSTSDIEIYKNQLSELDADLKRGLIDKESADEARLELSRNILTAEKQKTGNAFINHRSRGLKGVIIVAVLCVPLITIGVYSLLGNPGLQSHPFNDLMMKDPAELTPEEKLVRTEALFARSPDDGKLADELATGYLVAGRFQDAVNTYVSALRLNGDSAPRLVGYGMALVGYNGGTVSEDAEKSFEKAAKLSPDDFYPRLFIAESLRQAGKIDEAISGLKDYLSRQVKDNAGRQRVEMMIKELEKAKTGAASREQGAKGGAISGNGEPASGTGNKPVASDNDSNDAIHAMVEQLAQKLEKNPDNLEGWKQLIHSWLVLKETGKARNALKEGTLKLTKDKASELEAYAKAQGLALK</sequence>
<dbReference type="GO" id="GO:0030313">
    <property type="term" value="C:cell envelope"/>
    <property type="evidence" value="ECO:0007669"/>
    <property type="project" value="UniProtKB-SubCell"/>
</dbReference>
<organism evidence="5 6">
    <name type="scientific">Bartonella apis</name>
    <dbReference type="NCBI Taxonomy" id="1686310"/>
    <lineage>
        <taxon>Bacteria</taxon>
        <taxon>Pseudomonadati</taxon>
        <taxon>Pseudomonadota</taxon>
        <taxon>Alphaproteobacteria</taxon>
        <taxon>Hyphomicrobiales</taxon>
        <taxon>Bartonellaceae</taxon>
        <taxon>Bartonella</taxon>
    </lineage>
</organism>
<keyword evidence="2" id="KW-0201">Cytochrome c-type biogenesis</keyword>
<evidence type="ECO:0000256" key="2">
    <source>
        <dbReference type="ARBA" id="ARBA00022748"/>
    </source>
</evidence>
<dbReference type="PANTHER" id="PTHR47870:SF1">
    <property type="entry name" value="CYTOCHROME C-TYPE BIOGENESIS PROTEIN CCMH"/>
    <property type="match status" value="1"/>
</dbReference>